<evidence type="ECO:0000256" key="2">
    <source>
        <dbReference type="SAM" id="SignalP"/>
    </source>
</evidence>
<sequence>MRYRFLALMFFSVLATTAKAQSGADETRVTKLESRAFSLSHQVELPASTSEVWAAITNDISGWWDHSFADTPARLFIKAQPGGAFYEYFDEAGQNGVVHARVIYAEEEKRLVLDGPLGFNGHAVTIITIWELQPGDTKDSAILTARLSVSGVYQDGWDMALKGVWAHFLSGRLKGYLEAGCRDGGPCAAFP</sequence>
<accession>A0ABQ2LAC9</accession>
<proteinExistence type="inferred from homology"/>
<protein>
    <recommendedName>
        <fullName evidence="3">Activator of Hsp90 ATPase homologue 1/2-like C-terminal domain-containing protein</fullName>
    </recommendedName>
</protein>
<dbReference type="SUPFAM" id="SSF55961">
    <property type="entry name" value="Bet v1-like"/>
    <property type="match status" value="1"/>
</dbReference>
<comment type="similarity">
    <text evidence="1">Belongs to the AHA1 family.</text>
</comment>
<evidence type="ECO:0000313" key="4">
    <source>
        <dbReference type="EMBL" id="GGO06511.1"/>
    </source>
</evidence>
<dbReference type="InterPro" id="IPR013538">
    <property type="entry name" value="ASHA1/2-like_C"/>
</dbReference>
<dbReference type="EMBL" id="BMOV01000002">
    <property type="protein sequence ID" value="GGO06511.1"/>
    <property type="molecule type" value="Genomic_DNA"/>
</dbReference>
<dbReference type="CDD" id="cd07814">
    <property type="entry name" value="SRPBCC_CalC_Aha1-like"/>
    <property type="match status" value="1"/>
</dbReference>
<keyword evidence="2" id="KW-0732">Signal</keyword>
<evidence type="ECO:0000259" key="3">
    <source>
        <dbReference type="Pfam" id="PF08327"/>
    </source>
</evidence>
<gene>
    <name evidence="4" type="ORF">GCM10007972_04920</name>
</gene>
<comment type="caution">
    <text evidence="4">The sequence shown here is derived from an EMBL/GenBank/DDBJ whole genome shotgun (WGS) entry which is preliminary data.</text>
</comment>
<feature type="domain" description="Activator of Hsp90 ATPase homologue 1/2-like C-terminal" evidence="3">
    <location>
        <begin position="47"/>
        <end position="178"/>
    </location>
</feature>
<organism evidence="4 5">
    <name type="scientific">Iodidimonas muriae</name>
    <dbReference type="NCBI Taxonomy" id="261467"/>
    <lineage>
        <taxon>Bacteria</taxon>
        <taxon>Pseudomonadati</taxon>
        <taxon>Pseudomonadota</taxon>
        <taxon>Alphaproteobacteria</taxon>
        <taxon>Iodidimonadales</taxon>
        <taxon>Iodidimonadaceae</taxon>
        <taxon>Iodidimonas</taxon>
    </lineage>
</organism>
<name>A0ABQ2LAC9_9PROT</name>
<evidence type="ECO:0000313" key="5">
    <source>
        <dbReference type="Proteomes" id="UP000602381"/>
    </source>
</evidence>
<reference evidence="5" key="1">
    <citation type="journal article" date="2019" name="Int. J. Syst. Evol. Microbiol.">
        <title>The Global Catalogue of Microorganisms (GCM) 10K type strain sequencing project: providing services to taxonomists for standard genome sequencing and annotation.</title>
        <authorList>
            <consortium name="The Broad Institute Genomics Platform"/>
            <consortium name="The Broad Institute Genome Sequencing Center for Infectious Disease"/>
            <person name="Wu L."/>
            <person name="Ma J."/>
        </authorList>
    </citation>
    <scope>NUCLEOTIDE SEQUENCE [LARGE SCALE GENOMIC DNA]</scope>
    <source>
        <strain evidence="5">JCM 17843</strain>
    </source>
</reference>
<dbReference type="RefSeq" id="WP_150004119.1">
    <property type="nucleotide sequence ID" value="NZ_BMOV01000002.1"/>
</dbReference>
<feature type="signal peptide" evidence="2">
    <location>
        <begin position="1"/>
        <end position="20"/>
    </location>
</feature>
<feature type="chain" id="PRO_5047125567" description="Activator of Hsp90 ATPase homologue 1/2-like C-terminal domain-containing protein" evidence="2">
    <location>
        <begin position="21"/>
        <end position="191"/>
    </location>
</feature>
<dbReference type="Proteomes" id="UP000602381">
    <property type="component" value="Unassembled WGS sequence"/>
</dbReference>
<dbReference type="InterPro" id="IPR023393">
    <property type="entry name" value="START-like_dom_sf"/>
</dbReference>
<dbReference type="Pfam" id="PF08327">
    <property type="entry name" value="AHSA1"/>
    <property type="match status" value="1"/>
</dbReference>
<evidence type="ECO:0000256" key="1">
    <source>
        <dbReference type="ARBA" id="ARBA00006817"/>
    </source>
</evidence>
<keyword evidence="5" id="KW-1185">Reference proteome</keyword>
<dbReference type="Gene3D" id="3.30.530.20">
    <property type="match status" value="1"/>
</dbReference>